<reference evidence="1" key="1">
    <citation type="submission" date="2021-02" db="EMBL/GenBank/DDBJ databases">
        <authorList>
            <person name="Nowell W R."/>
        </authorList>
    </citation>
    <scope>NUCLEOTIDE SEQUENCE</scope>
</reference>
<protein>
    <submittedName>
        <fullName evidence="1">Uncharacterized protein</fullName>
    </submittedName>
</protein>
<sequence length="228" mass="26449">MASVTLPRRAHQLRSIREHRNHHSYQGDADDLHSCHHYPGQTKLKKSVKALSHDDPGTQFSLPASPTATHNKRIKDLCSRFKRRLLLTKESRTRSVDVQNSPSERRIVRFGNYESFSSSTDDPLNEFVWPDFEQVYDTIPPCLINALPGPDDYLISTRCQKLSDSLEFQTDPTDECSVEQMNLFAQCQRGKFFRRNAICHKLDKSQYSSQLDTFVQQLMVEKLMRTWT</sequence>
<gene>
    <name evidence="1" type="ORF">XAT740_LOCUS1472</name>
</gene>
<name>A0A813QQ46_ADIRI</name>
<dbReference type="AlphaFoldDB" id="A0A813QQ46"/>
<evidence type="ECO:0000313" key="2">
    <source>
        <dbReference type="Proteomes" id="UP000663828"/>
    </source>
</evidence>
<proteinExistence type="predicted"/>
<keyword evidence="2" id="KW-1185">Reference proteome</keyword>
<comment type="caution">
    <text evidence="1">The sequence shown here is derived from an EMBL/GenBank/DDBJ whole genome shotgun (WGS) entry which is preliminary data.</text>
</comment>
<accession>A0A813QQ46</accession>
<dbReference type="Proteomes" id="UP000663828">
    <property type="component" value="Unassembled WGS sequence"/>
</dbReference>
<dbReference type="EMBL" id="CAJNOR010000046">
    <property type="protein sequence ID" value="CAF0771463.1"/>
    <property type="molecule type" value="Genomic_DNA"/>
</dbReference>
<evidence type="ECO:0000313" key="1">
    <source>
        <dbReference type="EMBL" id="CAF0771463.1"/>
    </source>
</evidence>
<organism evidence="1 2">
    <name type="scientific">Adineta ricciae</name>
    <name type="common">Rotifer</name>
    <dbReference type="NCBI Taxonomy" id="249248"/>
    <lineage>
        <taxon>Eukaryota</taxon>
        <taxon>Metazoa</taxon>
        <taxon>Spiralia</taxon>
        <taxon>Gnathifera</taxon>
        <taxon>Rotifera</taxon>
        <taxon>Eurotatoria</taxon>
        <taxon>Bdelloidea</taxon>
        <taxon>Adinetida</taxon>
        <taxon>Adinetidae</taxon>
        <taxon>Adineta</taxon>
    </lineage>
</organism>